<sequence length="1088" mass="122190">MNNGSSKKRPSPASAPHPPPQQQHQKKNHPAMEEEEEMDEDVFLDEALLHDMEESSQLLRDMEEREALASRLSKWKRPALSPAYLSHSKNIVFQQLEIDYVIGDSHKELLPNSSGQAAIIRIFGVTREGHSVCCNVHGFEPYFYISCPPGMGPDDISNFHQILEGRMREMNRNNKVPKLVRRIEMVQKRSIMYYQQQGSHPFLKLVVALPTMVASCRGILDRGIHIDGLGMKSFMTFESNVLFALRFMIDCNIVGGNWIEVPAGKYKNSAKNLSHCQLEFDCLYSELISHAPEGEFSEMAPFRILSFDIECAGRKGLFPEPTHDPVIQVANLVTLQGQDQPFVRNVMTLKSCSPIVGVDVMSFDTEREVFLGWRDLIREVDPDIIIGYNICKFDLPYLIQRAEVLGIPEFPMLGRIRNSRVRVKDTTFSSRQYGTRESKEVTLEGRVQFDLLQKEDVHHSIISDLQNGNSETRRRLAVYCLKDAYLPQRLLDKLMFIYNYVEMARVTGVPISFLLSRGQSIKVLSQLLRKARQKNLVIPNVKQAGSEQGTYEGATVLEARAGFYEKPIATLDFASLYPSIMMAYNLCYCTLVTPEDVRKLNLPPECISKTPSGETFVKSNLQKGILPEILEELLTARKRAKADLKEAKDPLVKAVLDGRQLALKISANSVYGFTGATVGQLPCLEISSSVTSYGRQMIEHTKKLVEEKFTTLGGYEHNAEVIYGDTDSVMVQFGVPTVEAAMNLGREAADYISGTFTKPIKLEFEKVYYPYLLISKKRYAGLLWTKPDKFDKMDTKGIETVRRDNCLLVKNLVTECLHKILIARDIPGAVQFVKNTISDLLMNRMDLSLLVITKGLTKTGDDYEVKAAHVELAERMRKRDAATAPNVGDRVPYVIIKAAKGAKPLLRIFEPILKNASKELLQGSHTRSISISTPSNSGIMKFAKKQLSCIGCKALISRDCPIFYRRKKAQKDMAEAKANTKRGAMAWVQVGDGGREVAYQVARCSSSSTAMVLEWAFGQGLREICIRTNCATFVLGLLNPADAEFTLQMALMGFCSLCTRFNVVKVVKVYRQVVQAAHVKARASLLNL</sequence>
<dbReference type="EMBL" id="CM046397">
    <property type="protein sequence ID" value="KAI8535593.1"/>
    <property type="molecule type" value="Genomic_DNA"/>
</dbReference>
<dbReference type="Proteomes" id="UP001062846">
    <property type="component" value="Chromosome 10"/>
</dbReference>
<evidence type="ECO:0000313" key="1">
    <source>
        <dbReference type="EMBL" id="KAI8535593.1"/>
    </source>
</evidence>
<organism evidence="1 2">
    <name type="scientific">Rhododendron molle</name>
    <name type="common">Chinese azalea</name>
    <name type="synonym">Azalea mollis</name>
    <dbReference type="NCBI Taxonomy" id="49168"/>
    <lineage>
        <taxon>Eukaryota</taxon>
        <taxon>Viridiplantae</taxon>
        <taxon>Streptophyta</taxon>
        <taxon>Embryophyta</taxon>
        <taxon>Tracheophyta</taxon>
        <taxon>Spermatophyta</taxon>
        <taxon>Magnoliopsida</taxon>
        <taxon>eudicotyledons</taxon>
        <taxon>Gunneridae</taxon>
        <taxon>Pentapetalae</taxon>
        <taxon>asterids</taxon>
        <taxon>Ericales</taxon>
        <taxon>Ericaceae</taxon>
        <taxon>Ericoideae</taxon>
        <taxon>Rhodoreae</taxon>
        <taxon>Rhododendron</taxon>
    </lineage>
</organism>
<proteinExistence type="predicted"/>
<comment type="caution">
    <text evidence="1">The sequence shown here is derived from an EMBL/GenBank/DDBJ whole genome shotgun (WGS) entry which is preliminary data.</text>
</comment>
<reference evidence="1" key="1">
    <citation type="submission" date="2022-02" db="EMBL/GenBank/DDBJ databases">
        <title>Plant Genome Project.</title>
        <authorList>
            <person name="Zhang R.-G."/>
        </authorList>
    </citation>
    <scope>NUCLEOTIDE SEQUENCE</scope>
    <source>
        <strain evidence="1">AT1</strain>
    </source>
</reference>
<protein>
    <submittedName>
        <fullName evidence="1">Uncharacterized protein</fullName>
    </submittedName>
</protein>
<accession>A0ACC0M3G2</accession>
<gene>
    <name evidence="1" type="ORF">RHMOL_Rhmol10G0186100</name>
</gene>
<keyword evidence="2" id="KW-1185">Reference proteome</keyword>
<evidence type="ECO:0000313" key="2">
    <source>
        <dbReference type="Proteomes" id="UP001062846"/>
    </source>
</evidence>
<name>A0ACC0M3G2_RHOML</name>